<feature type="domain" description="C-type lectin" evidence="2">
    <location>
        <begin position="42"/>
        <end position="159"/>
    </location>
</feature>
<evidence type="ECO:0000259" key="2">
    <source>
        <dbReference type="PROSITE" id="PS50041"/>
    </source>
</evidence>
<dbReference type="SMART" id="SM00034">
    <property type="entry name" value="CLECT"/>
    <property type="match status" value="1"/>
</dbReference>
<dbReference type="Pfam" id="PF00059">
    <property type="entry name" value="Lectin_C"/>
    <property type="match status" value="1"/>
</dbReference>
<evidence type="ECO:0000256" key="1">
    <source>
        <dbReference type="SAM" id="Phobius"/>
    </source>
</evidence>
<protein>
    <submittedName>
        <fullName evidence="3">C-type lectin domain-containing protein</fullName>
    </submittedName>
</protein>
<dbReference type="InterPro" id="IPR055578">
    <property type="entry name" value="DUF7154"/>
</dbReference>
<feature type="transmembrane region" description="Helical" evidence="1">
    <location>
        <begin position="7"/>
        <end position="29"/>
    </location>
</feature>
<dbReference type="WormBase" id="F38A1.4">
    <property type="protein sequence ID" value="CE49040"/>
    <property type="gene ID" value="WBGene00009517"/>
    <property type="gene designation" value="clec-167"/>
</dbReference>
<keyword evidence="1" id="KW-0472">Membrane</keyword>
<dbReference type="SMR" id="A4F310"/>
<dbReference type="Gene3D" id="3.10.100.10">
    <property type="entry name" value="Mannose-Binding Protein A, subunit A"/>
    <property type="match status" value="1"/>
</dbReference>
<name>A4F310_CAEEL</name>
<keyword evidence="4" id="KW-1185">Reference proteome</keyword>
<keyword evidence="1" id="KW-0812">Transmembrane</keyword>
<dbReference type="PANTHER" id="PTHR23062">
    <property type="entry name" value="HYPOTHETICAL PROTEIN C.ELEGANS"/>
    <property type="match status" value="1"/>
</dbReference>
<dbReference type="AlphaFoldDB" id="A4F310"/>
<dbReference type="AGR" id="WB:WBGene00009517"/>
<dbReference type="Proteomes" id="UP000001940">
    <property type="component" value="Chromosome IV"/>
</dbReference>
<dbReference type="PROSITE" id="PS50041">
    <property type="entry name" value="C_TYPE_LECTIN_2"/>
    <property type="match status" value="1"/>
</dbReference>
<accession>A4F310</accession>
<dbReference type="OMA" id="VIYCANP"/>
<dbReference type="FunCoup" id="A4F310">
    <property type="interactions" value="13"/>
</dbReference>
<dbReference type="EMBL" id="BX284604">
    <property type="protein sequence ID" value="CCD63949.2"/>
    <property type="molecule type" value="Genomic_DNA"/>
</dbReference>
<dbReference type="HOGENOM" id="CLU_046757_0_0_1"/>
<dbReference type="PaxDb" id="6239-F38A1.4"/>
<dbReference type="GeneID" id="185434"/>
<dbReference type="PIR" id="T21929">
    <property type="entry name" value="T21929"/>
</dbReference>
<dbReference type="OrthoDB" id="418245at2759"/>
<dbReference type="InterPro" id="IPR001304">
    <property type="entry name" value="C-type_lectin-like"/>
</dbReference>
<evidence type="ECO:0000313" key="4">
    <source>
        <dbReference type="Proteomes" id="UP000001940"/>
    </source>
</evidence>
<evidence type="ECO:0000313" key="5">
    <source>
        <dbReference type="WormBase" id="F38A1.4"/>
    </source>
</evidence>
<dbReference type="UCSC" id="F38A1.4">
    <property type="organism name" value="c. elegans"/>
</dbReference>
<dbReference type="CTD" id="185434"/>
<sequence>MTKKSFFIKLIIFISQMCLLFILLVFLFYTDKVCFDNDDKEIKGLCYKFVSQQMTFTDARNWCHYQNPVTSSYLAYVPDQHTNSFLASHARSVFGTTDGSFWIGLSRNSSSDSFTWDNGSPVAFTNFVTQLDQDYIVEDIVNTKWNSFRESDKNFFVCSYNPAAPPTFAPPTISTTQEVPVTQNNSCKPKRDQATLLFAYSNDLDPQVVKNTWDMLFHDRTYSRFAIARFDVRNQEAIAYFLFFEFAKSYLYSHLPDSSLGFGDNTTGSDSFKTIEKFYNNQEAPVCGSVCLILEKRYPNDEDISKTVSLVRYYHGIVYAVSSINPSGGTQSKAIYNLTSRTNGICNFGTENYAGKLIDRVPMSSLSYVIYCANPVVSGQNIIELPPMTVPFEDVYWITLVVQDHGPSDFFVSSNLSWSNDKEGGDDLPANSTSPDILFLGSWYNFSPAVYSMKLGYSYSNNNKEALQVRVFRANQFRPNADWLPYCD</sequence>
<dbReference type="InterPro" id="IPR016186">
    <property type="entry name" value="C-type_lectin-like/link_sf"/>
</dbReference>
<gene>
    <name evidence="3 5" type="primary">clec-167</name>
    <name evidence="3" type="ORF">CELE_F38A1.4</name>
    <name evidence="5" type="ORF">F38A1.4</name>
</gene>
<dbReference type="KEGG" id="cel:CELE_F38A1.4"/>
<keyword evidence="1" id="KW-1133">Transmembrane helix</keyword>
<organism evidence="3 4">
    <name type="scientific">Caenorhabditis elegans</name>
    <dbReference type="NCBI Taxonomy" id="6239"/>
    <lineage>
        <taxon>Eukaryota</taxon>
        <taxon>Metazoa</taxon>
        <taxon>Ecdysozoa</taxon>
        <taxon>Nematoda</taxon>
        <taxon>Chromadorea</taxon>
        <taxon>Rhabditida</taxon>
        <taxon>Rhabditina</taxon>
        <taxon>Rhabditomorpha</taxon>
        <taxon>Rhabditoidea</taxon>
        <taxon>Rhabditidae</taxon>
        <taxon>Peloderinae</taxon>
        <taxon>Caenorhabditis</taxon>
    </lineage>
</organism>
<reference evidence="3 4" key="1">
    <citation type="journal article" date="1998" name="Science">
        <title>Genome sequence of the nematode C. elegans: a platform for investigating biology.</title>
        <authorList>
            <consortium name="The C. elegans sequencing consortium"/>
            <person name="Sulson J.E."/>
            <person name="Waterston R."/>
        </authorList>
    </citation>
    <scope>NUCLEOTIDE SEQUENCE [LARGE SCALE GENOMIC DNA]</scope>
    <source>
        <strain evidence="3 4">Bristol N2</strain>
    </source>
</reference>
<dbReference type="RefSeq" id="NP_741309.3">
    <property type="nucleotide sequence ID" value="NM_171260.3"/>
</dbReference>
<evidence type="ECO:0000313" key="3">
    <source>
        <dbReference type="EMBL" id="CCD63949.2"/>
    </source>
</evidence>
<dbReference type="Bgee" id="WBGene00009517">
    <property type="expression patterns" value="Expressed in larva"/>
</dbReference>
<dbReference type="InterPro" id="IPR016187">
    <property type="entry name" value="CTDL_fold"/>
</dbReference>
<dbReference type="CDD" id="cd00037">
    <property type="entry name" value="CLECT"/>
    <property type="match status" value="1"/>
</dbReference>
<dbReference type="PANTHER" id="PTHR23062:SF3">
    <property type="entry name" value="ANF_RECEPTOR DOMAIN-CONTAINING PROTEIN-RELATED"/>
    <property type="match status" value="1"/>
</dbReference>
<dbReference type="SUPFAM" id="SSF56436">
    <property type="entry name" value="C-type lectin-like"/>
    <property type="match status" value="1"/>
</dbReference>
<dbReference type="InParanoid" id="A4F310"/>
<proteinExistence type="predicted"/>
<dbReference type="eggNOG" id="KOG4297">
    <property type="taxonomic scope" value="Eukaryota"/>
</dbReference>
<dbReference type="Pfam" id="PF23673">
    <property type="entry name" value="DUF7154"/>
    <property type="match status" value="1"/>
</dbReference>